<dbReference type="RefSeq" id="WP_129356159.1">
    <property type="nucleotide sequence ID" value="NZ_CP012670.1"/>
</dbReference>
<accession>A0A4P2QE69</accession>
<name>A0A4P2QE69_SORCE</name>
<dbReference type="Proteomes" id="UP000295781">
    <property type="component" value="Chromosome"/>
</dbReference>
<dbReference type="EMBL" id="CP012670">
    <property type="protein sequence ID" value="AUX27708.1"/>
    <property type="molecule type" value="Genomic_DNA"/>
</dbReference>
<dbReference type="OrthoDB" id="943699at2"/>
<protein>
    <submittedName>
        <fullName evidence="1">Uncharacterized protein</fullName>
    </submittedName>
</protein>
<organism evidence="1 2">
    <name type="scientific">Sorangium cellulosum</name>
    <name type="common">Polyangium cellulosum</name>
    <dbReference type="NCBI Taxonomy" id="56"/>
    <lineage>
        <taxon>Bacteria</taxon>
        <taxon>Pseudomonadati</taxon>
        <taxon>Myxococcota</taxon>
        <taxon>Polyangia</taxon>
        <taxon>Polyangiales</taxon>
        <taxon>Polyangiaceae</taxon>
        <taxon>Sorangium</taxon>
    </lineage>
</organism>
<dbReference type="AlphaFoldDB" id="A0A4P2QE69"/>
<reference evidence="1 2" key="1">
    <citation type="submission" date="2015-09" db="EMBL/GenBank/DDBJ databases">
        <title>Sorangium comparison.</title>
        <authorList>
            <person name="Zaburannyi N."/>
            <person name="Bunk B."/>
            <person name="Overmann J."/>
            <person name="Mueller R."/>
        </authorList>
    </citation>
    <scope>NUCLEOTIDE SEQUENCE [LARGE SCALE GENOMIC DNA]</scope>
    <source>
        <strain evidence="1 2">So ceGT47</strain>
    </source>
</reference>
<gene>
    <name evidence="1" type="ORF">SOCEGT47_083060</name>
</gene>
<evidence type="ECO:0000313" key="1">
    <source>
        <dbReference type="EMBL" id="AUX27708.1"/>
    </source>
</evidence>
<proteinExistence type="predicted"/>
<sequence>MLQPLPGLLAAVDPFLSDLLASPAARRRIAERAASLPPIWSQSCIECRLTAQAEDRCDLLFCASRQGGGQRALAARLRSGRPIPELGRAHRFWEAWADPESDIGRNVPVVWLEIDDTTDDRAPDPFVFMTLDPTYGSAESASAGLSPERARALADEGLRRMLDDAPDPAALDLFERCARLLPEGGYMLHLTTMPQRGSRDLRVSAVMPAHQISSWLGAIGWPGDARALALVLDLPGRPRGLLAVHFEIGDAVRPTAALDFSPHARPNESPAWRALLDRLVDLGVCDRARGQAALDWAGTQLVDLPEAAWSMHVQRDLFFKLRVQPDGSLEAKAYLGILSSYALL</sequence>
<evidence type="ECO:0000313" key="2">
    <source>
        <dbReference type="Proteomes" id="UP000295781"/>
    </source>
</evidence>